<accession>A0A4Y2F0V3</accession>
<evidence type="ECO:0000313" key="2">
    <source>
        <dbReference type="Proteomes" id="UP000499080"/>
    </source>
</evidence>
<sequence>MSHYVVFMKIGYAPLVI</sequence>
<gene>
    <name evidence="1" type="ORF">AVEN_240358_1</name>
</gene>
<organism evidence="1 2">
    <name type="scientific">Araneus ventricosus</name>
    <name type="common">Orbweaver spider</name>
    <name type="synonym">Epeira ventricosa</name>
    <dbReference type="NCBI Taxonomy" id="182803"/>
    <lineage>
        <taxon>Eukaryota</taxon>
        <taxon>Metazoa</taxon>
        <taxon>Ecdysozoa</taxon>
        <taxon>Arthropoda</taxon>
        <taxon>Chelicerata</taxon>
        <taxon>Arachnida</taxon>
        <taxon>Araneae</taxon>
        <taxon>Araneomorphae</taxon>
        <taxon>Entelegynae</taxon>
        <taxon>Araneoidea</taxon>
        <taxon>Araneidae</taxon>
        <taxon>Araneus</taxon>
    </lineage>
</organism>
<evidence type="ECO:0000313" key="1">
    <source>
        <dbReference type="EMBL" id="GBM34993.1"/>
    </source>
</evidence>
<reference evidence="1 2" key="1">
    <citation type="journal article" date="2019" name="Sci. Rep.">
        <title>Orb-weaving spider Araneus ventricosus genome elucidates the spidroin gene catalogue.</title>
        <authorList>
            <person name="Kono N."/>
            <person name="Nakamura H."/>
            <person name="Ohtoshi R."/>
            <person name="Moran D.A.P."/>
            <person name="Shinohara A."/>
            <person name="Yoshida Y."/>
            <person name="Fujiwara M."/>
            <person name="Mori M."/>
            <person name="Tomita M."/>
            <person name="Arakawa K."/>
        </authorList>
    </citation>
    <scope>NUCLEOTIDE SEQUENCE [LARGE SCALE GENOMIC DNA]</scope>
</reference>
<dbReference type="Proteomes" id="UP000499080">
    <property type="component" value="Unassembled WGS sequence"/>
</dbReference>
<proteinExistence type="predicted"/>
<protein>
    <submittedName>
        <fullName evidence="1">Uncharacterized protein</fullName>
    </submittedName>
</protein>
<dbReference type="EMBL" id="BGPR01000773">
    <property type="protein sequence ID" value="GBM34993.1"/>
    <property type="molecule type" value="Genomic_DNA"/>
</dbReference>
<comment type="caution">
    <text evidence="1">The sequence shown here is derived from an EMBL/GenBank/DDBJ whole genome shotgun (WGS) entry which is preliminary data.</text>
</comment>
<keyword evidence="2" id="KW-1185">Reference proteome</keyword>
<dbReference type="AlphaFoldDB" id="A0A4Y2F0V3"/>
<feature type="non-terminal residue" evidence="1">
    <location>
        <position position="17"/>
    </location>
</feature>
<name>A0A4Y2F0V3_ARAVE</name>